<sequence length="666" mass="75038">MHRLSANGSSAVQTYTVQKIIPHSKFVPNSHKHDVALLRLNGTVQFTNYIQPVCLDLTESIWVEYLADVYGTVVGWGLTEKNRISDQLLKAELPIVRYTDCVESNPDLYGRLIYSGMYCAGILNGTSPCNGDSGGGMYIFRENRWFLRGVVSFSGIREGTNYCDSFSYVVFMNVPYYAKWIGTEVDAARQELLQATATTAAPLVSNRWGEKDTAHLPWYGETLVYRDVRYQQAGEYWCQVTGDNGVMHETGLQLTVTRVPIHFQQGANVSYAVYDAVVDNRRSSQFSFEITFRTNDSDGLLFHKPPIAGVESWSFALLLERSRLTLRVVPPGQLEKVFRSVKLNLHPTRWHTVLVSSYDGKGLMALDGQYLLGFEGHLMQHRSDRFFIANVPELRTVGFSGCVSRLMINDRVLHLEQDFIERINVGQCSTCSADECTADLCPGAQEQQSCINYVCSEGRCDGSDVLRPEGDCDLDSVAHTQGLRFQHYSYASYRSFLLVALTVDLQFQLRSTNDGIVLYAAEHRRGFGKFITIVAKAGRLELRFTTDAHLHTIYLESSVKLTTGRWYRLQAGYRDGYVYLQVDDELEVARSVLGTVFPTDRQLIVFLGGVRWQGFINRHKDVKQGLDGCVKEFKLSGLPVDLVDDMVESANVRSCQDQKEPKATLP</sequence>
<accession>A0A182TCX6</accession>
<dbReference type="CDD" id="cd00110">
    <property type="entry name" value="LamG"/>
    <property type="match status" value="2"/>
</dbReference>
<reference evidence="6" key="1">
    <citation type="submission" date="2014-01" db="EMBL/GenBank/DDBJ databases">
        <title>The Genome Sequence of Anopheles melas CM1001059_A (V2).</title>
        <authorList>
            <consortium name="The Broad Institute Genomics Platform"/>
            <person name="Neafsey D.E."/>
            <person name="Besansky N."/>
            <person name="Howell P."/>
            <person name="Walton C."/>
            <person name="Young S.K."/>
            <person name="Zeng Q."/>
            <person name="Gargeya S."/>
            <person name="Fitzgerald M."/>
            <person name="Haas B."/>
            <person name="Abouelleil A."/>
            <person name="Allen A.W."/>
            <person name="Alvarado L."/>
            <person name="Arachchi H.M."/>
            <person name="Berlin A.M."/>
            <person name="Chapman S.B."/>
            <person name="Gainer-Dewar J."/>
            <person name="Goldberg J."/>
            <person name="Griggs A."/>
            <person name="Gujja S."/>
            <person name="Hansen M."/>
            <person name="Howarth C."/>
            <person name="Imamovic A."/>
            <person name="Ireland A."/>
            <person name="Larimer J."/>
            <person name="McCowan C."/>
            <person name="Murphy C."/>
            <person name="Pearson M."/>
            <person name="Poon T.W."/>
            <person name="Priest M."/>
            <person name="Roberts A."/>
            <person name="Saif S."/>
            <person name="Shea T."/>
            <person name="Sisk P."/>
            <person name="Sykes S."/>
            <person name="Wortman J."/>
            <person name="Nusbaum C."/>
            <person name="Birren B."/>
        </authorList>
    </citation>
    <scope>NUCLEOTIDE SEQUENCE [LARGE SCALE GENOMIC DNA]</scope>
    <source>
        <strain evidence="6">CM1001059</strain>
    </source>
</reference>
<feature type="domain" description="Peptidase S1" evidence="4">
    <location>
        <begin position="1"/>
        <end position="186"/>
    </location>
</feature>
<evidence type="ECO:0000256" key="1">
    <source>
        <dbReference type="ARBA" id="ARBA00024195"/>
    </source>
</evidence>
<dbReference type="STRING" id="34690.A0A182TCX6"/>
<dbReference type="EnsemblMetazoa" id="AMEC000060-RA">
    <property type="protein sequence ID" value="AMEC000060-PA"/>
    <property type="gene ID" value="AMEC000060"/>
</dbReference>
<dbReference type="SUPFAM" id="SSF49899">
    <property type="entry name" value="Concanavalin A-like lectins/glucanases"/>
    <property type="match status" value="2"/>
</dbReference>
<evidence type="ECO:0000313" key="6">
    <source>
        <dbReference type="Proteomes" id="UP000075902"/>
    </source>
</evidence>
<dbReference type="Pfam" id="PF02210">
    <property type="entry name" value="Laminin_G_2"/>
    <property type="match status" value="1"/>
</dbReference>
<dbReference type="InterPro" id="IPR001791">
    <property type="entry name" value="Laminin_G"/>
</dbReference>
<name>A0A182TCX6_9DIPT</name>
<dbReference type="PROSITE" id="PS50025">
    <property type="entry name" value="LAM_G_DOMAIN"/>
    <property type="match status" value="2"/>
</dbReference>
<evidence type="ECO:0000259" key="4">
    <source>
        <dbReference type="PROSITE" id="PS50240"/>
    </source>
</evidence>
<feature type="domain" description="Laminin G" evidence="3">
    <location>
        <begin position="480"/>
        <end position="655"/>
    </location>
</feature>
<dbReference type="PANTHER" id="PTHR24260">
    <property type="match status" value="1"/>
</dbReference>
<dbReference type="GO" id="GO:0006508">
    <property type="term" value="P:proteolysis"/>
    <property type="evidence" value="ECO:0007669"/>
    <property type="project" value="InterPro"/>
</dbReference>
<organism evidence="5 6">
    <name type="scientific">Anopheles melas</name>
    <dbReference type="NCBI Taxonomy" id="34690"/>
    <lineage>
        <taxon>Eukaryota</taxon>
        <taxon>Metazoa</taxon>
        <taxon>Ecdysozoa</taxon>
        <taxon>Arthropoda</taxon>
        <taxon>Hexapoda</taxon>
        <taxon>Insecta</taxon>
        <taxon>Pterygota</taxon>
        <taxon>Neoptera</taxon>
        <taxon>Endopterygota</taxon>
        <taxon>Diptera</taxon>
        <taxon>Nematocera</taxon>
        <taxon>Culicoidea</taxon>
        <taxon>Culicidae</taxon>
        <taxon>Anophelinae</taxon>
        <taxon>Anopheles</taxon>
    </lineage>
</organism>
<dbReference type="SMART" id="SM00282">
    <property type="entry name" value="LamG"/>
    <property type="match status" value="2"/>
</dbReference>
<feature type="domain" description="Laminin G" evidence="3">
    <location>
        <begin position="261"/>
        <end position="431"/>
    </location>
</feature>
<dbReference type="Pfam" id="PF00054">
    <property type="entry name" value="Laminin_G_1"/>
    <property type="match status" value="1"/>
</dbReference>
<dbReference type="VEuPathDB" id="VectorBase:AMEC000060"/>
<dbReference type="InterPro" id="IPR013320">
    <property type="entry name" value="ConA-like_dom_sf"/>
</dbReference>
<protein>
    <recommendedName>
        <fullName evidence="7">Peptidase S1 domain-containing protein</fullName>
    </recommendedName>
</protein>
<dbReference type="InterPro" id="IPR051333">
    <property type="entry name" value="CLIP_Serine_Protease"/>
</dbReference>
<dbReference type="InterPro" id="IPR043504">
    <property type="entry name" value="Peptidase_S1_PA_chymotrypsin"/>
</dbReference>
<evidence type="ECO:0000256" key="2">
    <source>
        <dbReference type="PROSITE-ProRule" id="PRU00122"/>
    </source>
</evidence>
<dbReference type="CDD" id="cd00190">
    <property type="entry name" value="Tryp_SPc"/>
    <property type="match status" value="1"/>
</dbReference>
<dbReference type="Proteomes" id="UP000075902">
    <property type="component" value="Unassembled WGS sequence"/>
</dbReference>
<evidence type="ECO:0000313" key="5">
    <source>
        <dbReference type="EnsemblMetazoa" id="AMEC000060-PA"/>
    </source>
</evidence>
<reference evidence="5" key="2">
    <citation type="submission" date="2020-05" db="UniProtKB">
        <authorList>
            <consortium name="EnsemblMetazoa"/>
        </authorList>
    </citation>
    <scope>IDENTIFICATION</scope>
    <source>
        <strain evidence="5">CM1001059</strain>
    </source>
</reference>
<dbReference type="Gene3D" id="2.60.120.200">
    <property type="match status" value="2"/>
</dbReference>
<dbReference type="GO" id="GO:0004252">
    <property type="term" value="F:serine-type endopeptidase activity"/>
    <property type="evidence" value="ECO:0007669"/>
    <property type="project" value="InterPro"/>
</dbReference>
<dbReference type="SUPFAM" id="SSF50494">
    <property type="entry name" value="Trypsin-like serine proteases"/>
    <property type="match status" value="1"/>
</dbReference>
<dbReference type="InterPro" id="IPR009003">
    <property type="entry name" value="Peptidase_S1_PA"/>
</dbReference>
<dbReference type="Pfam" id="PF00089">
    <property type="entry name" value="Trypsin"/>
    <property type="match status" value="1"/>
</dbReference>
<comment type="similarity">
    <text evidence="1">Belongs to the peptidase S1 family. CLIP subfamily.</text>
</comment>
<keyword evidence="6" id="KW-1185">Reference proteome</keyword>
<dbReference type="SMART" id="SM00020">
    <property type="entry name" value="Tryp_SPc"/>
    <property type="match status" value="1"/>
</dbReference>
<evidence type="ECO:0008006" key="7">
    <source>
        <dbReference type="Google" id="ProtNLM"/>
    </source>
</evidence>
<dbReference type="AlphaFoldDB" id="A0A182TCX6"/>
<dbReference type="PROSITE" id="PS50240">
    <property type="entry name" value="TRYPSIN_DOM"/>
    <property type="match status" value="1"/>
</dbReference>
<comment type="caution">
    <text evidence="2">Lacks conserved residue(s) required for the propagation of feature annotation.</text>
</comment>
<dbReference type="PANTHER" id="PTHR24260:SF136">
    <property type="entry name" value="GH08193P-RELATED"/>
    <property type="match status" value="1"/>
</dbReference>
<evidence type="ECO:0000259" key="3">
    <source>
        <dbReference type="PROSITE" id="PS50025"/>
    </source>
</evidence>
<dbReference type="InterPro" id="IPR001254">
    <property type="entry name" value="Trypsin_dom"/>
</dbReference>
<dbReference type="Gene3D" id="2.40.10.10">
    <property type="entry name" value="Trypsin-like serine proteases"/>
    <property type="match status" value="2"/>
</dbReference>
<proteinExistence type="inferred from homology"/>